<dbReference type="GeneID" id="63821387"/>
<evidence type="ECO:0000313" key="2">
    <source>
        <dbReference type="EMBL" id="KZT07009.1"/>
    </source>
</evidence>
<dbReference type="RefSeq" id="XP_040764749.1">
    <property type="nucleotide sequence ID" value="XM_040904357.1"/>
</dbReference>
<reference evidence="2 3" key="1">
    <citation type="journal article" date="2016" name="Mol. Biol. Evol.">
        <title>Comparative Genomics of Early-Diverging Mushroom-Forming Fungi Provides Insights into the Origins of Lignocellulose Decay Capabilities.</title>
        <authorList>
            <person name="Nagy L.G."/>
            <person name="Riley R."/>
            <person name="Tritt A."/>
            <person name="Adam C."/>
            <person name="Daum C."/>
            <person name="Floudas D."/>
            <person name="Sun H."/>
            <person name="Yadav J.S."/>
            <person name="Pangilinan J."/>
            <person name="Larsson K.H."/>
            <person name="Matsuura K."/>
            <person name="Barry K."/>
            <person name="Labutti K."/>
            <person name="Kuo R."/>
            <person name="Ohm R.A."/>
            <person name="Bhattacharya S.S."/>
            <person name="Shirouzu T."/>
            <person name="Yoshinaga Y."/>
            <person name="Martin F.M."/>
            <person name="Grigoriev I.V."/>
            <person name="Hibbett D.S."/>
        </authorList>
    </citation>
    <scope>NUCLEOTIDE SEQUENCE [LARGE SCALE GENOMIC DNA]</scope>
    <source>
        <strain evidence="2 3">93-53</strain>
    </source>
</reference>
<dbReference type="OrthoDB" id="2795234at2759"/>
<name>A0A165EGI6_9APHY</name>
<accession>A0A165EGI6</accession>
<organism evidence="2 3">
    <name type="scientific">Laetiporus sulphureus 93-53</name>
    <dbReference type="NCBI Taxonomy" id="1314785"/>
    <lineage>
        <taxon>Eukaryota</taxon>
        <taxon>Fungi</taxon>
        <taxon>Dikarya</taxon>
        <taxon>Basidiomycota</taxon>
        <taxon>Agaricomycotina</taxon>
        <taxon>Agaricomycetes</taxon>
        <taxon>Polyporales</taxon>
        <taxon>Laetiporus</taxon>
    </lineage>
</organism>
<feature type="domain" description="DUF6533" evidence="1">
    <location>
        <begin position="1"/>
        <end position="37"/>
    </location>
</feature>
<dbReference type="AlphaFoldDB" id="A0A165EGI6"/>
<sequence length="200" mass="22430">LCCYDYILTLDREIKFIWKADLSLATSLYYASRYAALSNTIIVLLTRIAWTSWQTIYVSLHRHSVLPCIPVKCLHLCSANINVSMQYIFVVTSPELYVVMGFQACTFSIIGSYSSYETLMISARAASLVSDGLVLTLTCMKTARKTDSGFIKSPLGPSLQDILLRDTTICFAFLCVINVIGIATGRMIEFIDIWQSWTAM</sequence>
<protein>
    <recommendedName>
        <fullName evidence="1">DUF6533 domain-containing protein</fullName>
    </recommendedName>
</protein>
<dbReference type="Pfam" id="PF20151">
    <property type="entry name" value="DUF6533"/>
    <property type="match status" value="1"/>
</dbReference>
<dbReference type="InterPro" id="IPR045340">
    <property type="entry name" value="DUF6533"/>
</dbReference>
<dbReference type="EMBL" id="KV427621">
    <property type="protein sequence ID" value="KZT07009.1"/>
    <property type="molecule type" value="Genomic_DNA"/>
</dbReference>
<dbReference type="InParanoid" id="A0A165EGI6"/>
<keyword evidence="3" id="KW-1185">Reference proteome</keyword>
<proteinExistence type="predicted"/>
<dbReference type="Proteomes" id="UP000076871">
    <property type="component" value="Unassembled WGS sequence"/>
</dbReference>
<evidence type="ECO:0000313" key="3">
    <source>
        <dbReference type="Proteomes" id="UP000076871"/>
    </source>
</evidence>
<feature type="non-terminal residue" evidence="2">
    <location>
        <position position="1"/>
    </location>
</feature>
<gene>
    <name evidence="2" type="ORF">LAESUDRAFT_652332</name>
</gene>
<evidence type="ECO:0000259" key="1">
    <source>
        <dbReference type="Pfam" id="PF20151"/>
    </source>
</evidence>